<organism evidence="5 6">
    <name type="scientific">Arthroderma otae (strain ATCC MYA-4605 / CBS 113480)</name>
    <name type="common">Microsporum canis</name>
    <dbReference type="NCBI Taxonomy" id="554155"/>
    <lineage>
        <taxon>Eukaryota</taxon>
        <taxon>Fungi</taxon>
        <taxon>Dikarya</taxon>
        <taxon>Ascomycota</taxon>
        <taxon>Pezizomycotina</taxon>
        <taxon>Eurotiomycetes</taxon>
        <taxon>Eurotiomycetidae</taxon>
        <taxon>Onygenales</taxon>
        <taxon>Arthrodermataceae</taxon>
        <taxon>Microsporum</taxon>
    </lineage>
</organism>
<reference evidence="6" key="1">
    <citation type="journal article" date="2012" name="MBio">
        <title>Comparative genome analysis of Trichophyton rubrum and related dermatophytes reveals candidate genes involved in infection.</title>
        <authorList>
            <person name="Martinez D.A."/>
            <person name="Oliver B.G."/>
            <person name="Graeser Y."/>
            <person name="Goldberg J.M."/>
            <person name="Li W."/>
            <person name="Martinez-Rossi N.M."/>
            <person name="Monod M."/>
            <person name="Shelest E."/>
            <person name="Barton R.C."/>
            <person name="Birch E."/>
            <person name="Brakhage A.A."/>
            <person name="Chen Z."/>
            <person name="Gurr S.J."/>
            <person name="Heiman D."/>
            <person name="Heitman J."/>
            <person name="Kosti I."/>
            <person name="Rossi A."/>
            <person name="Saif S."/>
            <person name="Samalova M."/>
            <person name="Saunders C.W."/>
            <person name="Shea T."/>
            <person name="Summerbell R.C."/>
            <person name="Xu J."/>
            <person name="Young S."/>
            <person name="Zeng Q."/>
            <person name="Birren B.W."/>
            <person name="Cuomo C.A."/>
            <person name="White T.C."/>
        </authorList>
    </citation>
    <scope>NUCLEOTIDE SEQUENCE [LARGE SCALE GENOMIC DNA]</scope>
    <source>
        <strain evidence="6">ATCC MYA-4605 / CBS 113480</strain>
    </source>
</reference>
<dbReference type="OMA" id="TFWGSEM"/>
<protein>
    <recommendedName>
        <fullName evidence="3">Carboxylic ester hydrolase</fullName>
        <ecNumber evidence="3">3.1.1.-</ecNumber>
    </recommendedName>
</protein>
<proteinExistence type="inferred from homology"/>
<evidence type="ECO:0000313" key="5">
    <source>
        <dbReference type="EMBL" id="EEQ27981.1"/>
    </source>
</evidence>
<evidence type="ECO:0000256" key="3">
    <source>
        <dbReference type="RuleBase" id="RU361235"/>
    </source>
</evidence>
<accession>C5FDU7</accession>
<dbReference type="HOGENOM" id="CLU_006586_10_4_1"/>
<dbReference type="EMBL" id="DS995701">
    <property type="protein sequence ID" value="EEQ27981.1"/>
    <property type="molecule type" value="Genomic_DNA"/>
</dbReference>
<comment type="similarity">
    <text evidence="1 3">Belongs to the type-B carboxylesterase/lipase family.</text>
</comment>
<dbReference type="InterPro" id="IPR019826">
    <property type="entry name" value="Carboxylesterase_B_AS"/>
</dbReference>
<keyword evidence="6" id="KW-1185">Reference proteome</keyword>
<keyword evidence="3" id="KW-0732">Signal</keyword>
<dbReference type="AlphaFoldDB" id="C5FDU7"/>
<dbReference type="InterPro" id="IPR002018">
    <property type="entry name" value="CarbesteraseB"/>
</dbReference>
<dbReference type="PROSITE" id="PS00122">
    <property type="entry name" value="CARBOXYLESTERASE_B_1"/>
    <property type="match status" value="1"/>
</dbReference>
<dbReference type="OrthoDB" id="408631at2759"/>
<dbReference type="Proteomes" id="UP000002035">
    <property type="component" value="Unassembled WGS sequence"/>
</dbReference>
<dbReference type="ESTHER" id="micca-c5fdu7">
    <property type="family name" value="Fungal_carboxylesterase_lipase"/>
</dbReference>
<dbReference type="PANTHER" id="PTHR43918">
    <property type="entry name" value="ACETYLCHOLINESTERASE"/>
    <property type="match status" value="1"/>
</dbReference>
<gene>
    <name evidence="5" type="ORF">MCYG_00869</name>
</gene>
<dbReference type="Pfam" id="PF00135">
    <property type="entry name" value="COesterase"/>
    <property type="match status" value="1"/>
</dbReference>
<dbReference type="STRING" id="554155.C5FDU7"/>
<dbReference type="SUPFAM" id="SSF53474">
    <property type="entry name" value="alpha/beta-Hydrolases"/>
    <property type="match status" value="1"/>
</dbReference>
<dbReference type="Gene3D" id="3.40.50.1820">
    <property type="entry name" value="alpha/beta hydrolase"/>
    <property type="match status" value="1"/>
</dbReference>
<dbReference type="InterPro" id="IPR050654">
    <property type="entry name" value="AChE-related_enzymes"/>
</dbReference>
<name>C5FDU7_ARTOC</name>
<feature type="signal peptide" evidence="3">
    <location>
        <begin position="1"/>
        <end position="21"/>
    </location>
</feature>
<dbReference type="InterPro" id="IPR029058">
    <property type="entry name" value="AB_hydrolase_fold"/>
</dbReference>
<dbReference type="RefSeq" id="XP_002850765.1">
    <property type="nucleotide sequence ID" value="XM_002850719.1"/>
</dbReference>
<evidence type="ECO:0000256" key="2">
    <source>
        <dbReference type="ARBA" id="ARBA00022801"/>
    </source>
</evidence>
<sequence>MAKYDFVMLWILALTATIVAANPMVVDKERQITYSGLDRNGIEVFLGIPFGQDTGGENRFKPPVAVVSPRGSHVNATAYGPICPQALRSRGTMVVSENCLNLNIGRPKNTRSHDKLAVMVTIYGGGYWGGHIQDPRWLPDSMIMESLANGRPIIHVAMNYRLGDSYSKAMLVFGFAQTTALRSERSENAALRDQRLALEWVRDNISAFGGDPNRVTIFGQSSGGVSVGMQMLAYGGKLPVPFQQGICQSQVLEPGITGNFTRTAMELATDKANCTSGDFNSKAALTCLRELDTETLLAASIATYQNDISHNIGDIWLPSVDGDFLPAAPSELIAQRRFAPVTTMMGWCEDDVTRFVYPNITTSKGTGDFIASYAPNVSKKNIDILLKLYPTDEFPENKTAGLSRDFYRTARIFRDIVMTCEPLLVGEYAAAEGADAFFFAWNQTIAPSALGVLHGADLPFVYANLSAYIAPGSPTRPTSSDYELSHRASRSWSTFANTKEPSLPGHNTFKGFRKSFSRHNEVLVFVAGGPNEGLSSIDGHGPHNVIGEQKLRKRCAFINSPEMIHELRY</sequence>
<feature type="chain" id="PRO_5005125196" description="Carboxylic ester hydrolase" evidence="3">
    <location>
        <begin position="22"/>
        <end position="569"/>
    </location>
</feature>
<dbReference type="eggNOG" id="KOG4389">
    <property type="taxonomic scope" value="Eukaryota"/>
</dbReference>
<dbReference type="VEuPathDB" id="FungiDB:MCYG_00869"/>
<evidence type="ECO:0000313" key="6">
    <source>
        <dbReference type="Proteomes" id="UP000002035"/>
    </source>
</evidence>
<dbReference type="PANTHER" id="PTHR43918:SF4">
    <property type="entry name" value="CARBOXYLIC ESTER HYDROLASE"/>
    <property type="match status" value="1"/>
</dbReference>
<evidence type="ECO:0000259" key="4">
    <source>
        <dbReference type="Pfam" id="PF00135"/>
    </source>
</evidence>
<evidence type="ECO:0000256" key="1">
    <source>
        <dbReference type="ARBA" id="ARBA00005964"/>
    </source>
</evidence>
<dbReference type="EC" id="3.1.1.-" evidence="3"/>
<dbReference type="GeneID" id="9226695"/>
<feature type="domain" description="Carboxylesterase type B" evidence="4">
    <location>
        <begin position="40"/>
        <end position="512"/>
    </location>
</feature>
<dbReference type="GO" id="GO:0052689">
    <property type="term" value="F:carboxylic ester hydrolase activity"/>
    <property type="evidence" value="ECO:0007669"/>
    <property type="project" value="TreeGrafter"/>
</dbReference>
<keyword evidence="2 3" id="KW-0378">Hydrolase</keyword>